<comment type="caution">
    <text evidence="1">The sequence shown here is derived from an EMBL/GenBank/DDBJ whole genome shotgun (WGS) entry which is preliminary data.</text>
</comment>
<gene>
    <name evidence="1" type="ORF">H8L09_12555</name>
</gene>
<reference evidence="1" key="1">
    <citation type="submission" date="2020-08" db="EMBL/GenBank/DDBJ databases">
        <title>Genomic evolution and epidemiology of Klebsiella pneumoniae from a major hospital in Beijing, China, over a fifteen-year period: dissemination of known and novel high-risk clones.</title>
        <authorList>
            <person name="Palmieri M."/>
        </authorList>
    </citation>
    <scope>NUCLEOTIDE SEQUENCE</scope>
    <source>
        <strain evidence="1">K7050</strain>
    </source>
</reference>
<sequence length="42" mass="4575">MSVAMRRQFGERPSALRKNGAGCTLSARDLVQRLCFFSGGTV</sequence>
<evidence type="ECO:0000313" key="1">
    <source>
        <dbReference type="EMBL" id="MBC5046196.1"/>
    </source>
</evidence>
<dbReference type="EMBL" id="JACNQW010000007">
    <property type="protein sequence ID" value="MBC5046196.1"/>
    <property type="molecule type" value="Genomic_DNA"/>
</dbReference>
<accession>A0A8H9ZMX6</accession>
<dbReference type="RefSeq" id="WP_161992934.1">
    <property type="nucleotide sequence ID" value="NZ_AOGO01000019.1"/>
</dbReference>
<name>A0A8H9ZMX6_9ENTR</name>
<evidence type="ECO:0000313" key="2">
    <source>
        <dbReference type="Proteomes" id="UP000646540"/>
    </source>
</evidence>
<proteinExistence type="predicted"/>
<dbReference type="Proteomes" id="UP000646540">
    <property type="component" value="Unassembled WGS sequence"/>
</dbReference>
<organism evidence="1 2">
    <name type="scientific">Klebsiella quasipneumoniae</name>
    <dbReference type="NCBI Taxonomy" id="1463165"/>
    <lineage>
        <taxon>Bacteria</taxon>
        <taxon>Pseudomonadati</taxon>
        <taxon>Pseudomonadota</taxon>
        <taxon>Gammaproteobacteria</taxon>
        <taxon>Enterobacterales</taxon>
        <taxon>Enterobacteriaceae</taxon>
        <taxon>Klebsiella/Raoultella group</taxon>
        <taxon>Klebsiella</taxon>
        <taxon>Klebsiella pneumoniae complex</taxon>
    </lineage>
</organism>
<protein>
    <submittedName>
        <fullName evidence="1">Uncharacterized protein</fullName>
    </submittedName>
</protein>
<dbReference type="AlphaFoldDB" id="A0A8H9ZMX6"/>